<evidence type="ECO:0000259" key="3">
    <source>
        <dbReference type="PROSITE" id="PS50089"/>
    </source>
</evidence>
<evidence type="ECO:0000256" key="1">
    <source>
        <dbReference type="PROSITE-ProRule" id="PRU00175"/>
    </source>
</evidence>
<dbReference type="Proteomes" id="UP000688137">
    <property type="component" value="Unassembled WGS sequence"/>
</dbReference>
<dbReference type="InterPro" id="IPR001841">
    <property type="entry name" value="Znf_RING"/>
</dbReference>
<sequence>MLNKSQNSMQICQLCKMTSQNPIQLICSHSLCLKCGLKIQIQENTSQIQNKFRIQCPKCNKMTHTYDIKNLLLESNELYLITDSSEMEKEVLNESQFSLQKNQQEAIFGRRESNAYQIQEVFSKNSQMLNVQATNNNAQTAFNHNHSNKKKAIVANEKTSPTKQFQKPAQQNHQKKQSYQMPHPDIALECKAKTQANTSNVQQQKLNDFLKPNSNTPVATPTTLSSQLLFQQTDNKKQIAQVQAIQQYKQKQKTQNTNIYVQEHLQNAINQNQSDIVFPQQIKKNNNQNNLESVYHQQVQHQISIFDKYNENNKQMLFDDKQRCTIEYNKEKENQFLKEISKDCQNSSNQTSDNSRHKRSSTGLIQEVEENASVQIIQSYFQMVQKNVQKLERDVINAANGKQIDPQIVYSKLKVLTSRIGDNDGELVQSIKVMQKLQQEILGLSTPSQHRKTSSHQNTSHRYTNSSNYGKNIEKSDQSIGAMPQELKIYKKFL</sequence>
<keyword evidence="1" id="KW-0863">Zinc-finger</keyword>
<accession>A0A8S1JQW4</accession>
<dbReference type="EMBL" id="CAJJDM010000004">
    <property type="protein sequence ID" value="CAD8044972.1"/>
    <property type="molecule type" value="Genomic_DNA"/>
</dbReference>
<evidence type="ECO:0000313" key="5">
    <source>
        <dbReference type="Proteomes" id="UP000688137"/>
    </source>
</evidence>
<feature type="region of interest" description="Disordered" evidence="2">
    <location>
        <begin position="444"/>
        <end position="471"/>
    </location>
</feature>
<proteinExistence type="predicted"/>
<dbReference type="OMA" id="NIYVQEH"/>
<keyword evidence="5" id="KW-1185">Reference proteome</keyword>
<reference evidence="4" key="1">
    <citation type="submission" date="2021-01" db="EMBL/GenBank/DDBJ databases">
        <authorList>
            <consortium name="Genoscope - CEA"/>
            <person name="William W."/>
        </authorList>
    </citation>
    <scope>NUCLEOTIDE SEQUENCE</scope>
</reference>
<gene>
    <name evidence="4" type="ORF">PPRIM_AZ9-3.1.T0080541</name>
</gene>
<feature type="compositionally biased region" description="Polar residues" evidence="2">
    <location>
        <begin position="455"/>
        <end position="470"/>
    </location>
</feature>
<feature type="domain" description="RING-type" evidence="3">
    <location>
        <begin position="12"/>
        <end position="60"/>
    </location>
</feature>
<organism evidence="4 5">
    <name type="scientific">Paramecium primaurelia</name>
    <dbReference type="NCBI Taxonomy" id="5886"/>
    <lineage>
        <taxon>Eukaryota</taxon>
        <taxon>Sar</taxon>
        <taxon>Alveolata</taxon>
        <taxon>Ciliophora</taxon>
        <taxon>Intramacronucleata</taxon>
        <taxon>Oligohymenophorea</taxon>
        <taxon>Peniculida</taxon>
        <taxon>Parameciidae</taxon>
        <taxon>Paramecium</taxon>
    </lineage>
</organism>
<evidence type="ECO:0000313" key="4">
    <source>
        <dbReference type="EMBL" id="CAD8044972.1"/>
    </source>
</evidence>
<dbReference type="AlphaFoldDB" id="A0A8S1JQW4"/>
<dbReference type="PROSITE" id="PS50089">
    <property type="entry name" value="ZF_RING_2"/>
    <property type="match status" value="1"/>
</dbReference>
<keyword evidence="1" id="KW-0862">Zinc</keyword>
<comment type="caution">
    <text evidence="4">The sequence shown here is derived from an EMBL/GenBank/DDBJ whole genome shotgun (WGS) entry which is preliminary data.</text>
</comment>
<evidence type="ECO:0000256" key="2">
    <source>
        <dbReference type="SAM" id="MobiDB-lite"/>
    </source>
</evidence>
<dbReference type="GO" id="GO:0008270">
    <property type="term" value="F:zinc ion binding"/>
    <property type="evidence" value="ECO:0007669"/>
    <property type="project" value="UniProtKB-KW"/>
</dbReference>
<keyword evidence="1" id="KW-0479">Metal-binding</keyword>
<protein>
    <recommendedName>
        <fullName evidence="3">RING-type domain-containing protein</fullName>
    </recommendedName>
</protein>
<name>A0A8S1JQW4_PARPR</name>